<dbReference type="PANTHER" id="PTHR22916">
    <property type="entry name" value="GLYCOSYLTRANSFERASE"/>
    <property type="match status" value="1"/>
</dbReference>
<comment type="caution">
    <text evidence="2">The sequence shown here is derived from an EMBL/GenBank/DDBJ whole genome shotgun (WGS) entry which is preliminary data.</text>
</comment>
<keyword evidence="2" id="KW-0328">Glycosyltransferase</keyword>
<gene>
    <name evidence="2" type="ORF">E6A44_008755</name>
</gene>
<sequence>MKFFSIIIPTYNSSATIKACIESLLQQTFTDFEILVVDGLSSDNTRAIVEGIADSRLSFFSEQDSGVYDAMNKGIKKANAKWLFFLGSDDFLYNKNVLADMNGLLKKTRAKFVYGNVKIVGDTSWAKDGEIYRGVTSVPDLLTFNICHQCIFYSIDIFKHKLYNNQYKVLADHDFNIYCASRYQMQYVPITVSFFNAGGISSRLMDANFQKDKWVNTVIYFKKKLFDKSFYKYRYELKKTVKPFLKQSKFKLAFTALRAYSFLKLSKFM</sequence>
<dbReference type="InterPro" id="IPR001173">
    <property type="entry name" value="Glyco_trans_2-like"/>
</dbReference>
<reference evidence="2 3" key="1">
    <citation type="submission" date="2024-12" db="EMBL/GenBank/DDBJ databases">
        <authorList>
            <person name="Hu S."/>
        </authorList>
    </citation>
    <scope>NUCLEOTIDE SEQUENCE [LARGE SCALE GENOMIC DNA]</scope>
    <source>
        <strain evidence="2 3">THG-T11</strain>
    </source>
</reference>
<dbReference type="RefSeq" id="WP_138722790.1">
    <property type="nucleotide sequence ID" value="NZ_SSHJ02000006.1"/>
</dbReference>
<accession>A0ABW9J548</accession>
<evidence type="ECO:0000313" key="3">
    <source>
        <dbReference type="Proteomes" id="UP001517247"/>
    </source>
</evidence>
<evidence type="ECO:0000313" key="2">
    <source>
        <dbReference type="EMBL" id="MFN0255659.1"/>
    </source>
</evidence>
<dbReference type="Gene3D" id="3.90.550.10">
    <property type="entry name" value="Spore Coat Polysaccharide Biosynthesis Protein SpsA, Chain A"/>
    <property type="match status" value="1"/>
</dbReference>
<dbReference type="GO" id="GO:0016757">
    <property type="term" value="F:glycosyltransferase activity"/>
    <property type="evidence" value="ECO:0007669"/>
    <property type="project" value="UniProtKB-KW"/>
</dbReference>
<organism evidence="2 3">
    <name type="scientific">Pedobacter ureilyticus</name>
    <dbReference type="NCBI Taxonomy" id="1393051"/>
    <lineage>
        <taxon>Bacteria</taxon>
        <taxon>Pseudomonadati</taxon>
        <taxon>Bacteroidota</taxon>
        <taxon>Sphingobacteriia</taxon>
        <taxon>Sphingobacteriales</taxon>
        <taxon>Sphingobacteriaceae</taxon>
        <taxon>Pedobacter</taxon>
    </lineage>
</organism>
<dbReference type="EC" id="2.4.-.-" evidence="2"/>
<keyword evidence="3" id="KW-1185">Reference proteome</keyword>
<keyword evidence="2" id="KW-0808">Transferase</keyword>
<dbReference type="InterPro" id="IPR029044">
    <property type="entry name" value="Nucleotide-diphossugar_trans"/>
</dbReference>
<feature type="domain" description="Glycosyltransferase 2-like" evidence="1">
    <location>
        <begin position="5"/>
        <end position="126"/>
    </location>
</feature>
<dbReference type="PANTHER" id="PTHR22916:SF3">
    <property type="entry name" value="UDP-GLCNAC:BETAGAL BETA-1,3-N-ACETYLGLUCOSAMINYLTRANSFERASE-LIKE PROTEIN 1"/>
    <property type="match status" value="1"/>
</dbReference>
<dbReference type="Pfam" id="PF00535">
    <property type="entry name" value="Glycos_transf_2"/>
    <property type="match status" value="1"/>
</dbReference>
<dbReference type="SUPFAM" id="SSF53448">
    <property type="entry name" value="Nucleotide-diphospho-sugar transferases"/>
    <property type="match status" value="1"/>
</dbReference>
<dbReference type="Proteomes" id="UP001517247">
    <property type="component" value="Unassembled WGS sequence"/>
</dbReference>
<evidence type="ECO:0000259" key="1">
    <source>
        <dbReference type="Pfam" id="PF00535"/>
    </source>
</evidence>
<protein>
    <submittedName>
        <fullName evidence="2">Glycosyltransferase family 2 protein</fullName>
        <ecNumber evidence="2">2.4.-.-</ecNumber>
    </submittedName>
</protein>
<name>A0ABW9J548_9SPHI</name>
<proteinExistence type="predicted"/>
<dbReference type="CDD" id="cd06433">
    <property type="entry name" value="GT_2_WfgS_like"/>
    <property type="match status" value="1"/>
</dbReference>
<dbReference type="EMBL" id="SSHJ02000006">
    <property type="protein sequence ID" value="MFN0255659.1"/>
    <property type="molecule type" value="Genomic_DNA"/>
</dbReference>